<organism evidence="1">
    <name type="scientific">Oryza brachyantha</name>
    <name type="common">malo sina</name>
    <dbReference type="NCBI Taxonomy" id="4533"/>
    <lineage>
        <taxon>Eukaryota</taxon>
        <taxon>Viridiplantae</taxon>
        <taxon>Streptophyta</taxon>
        <taxon>Embryophyta</taxon>
        <taxon>Tracheophyta</taxon>
        <taxon>Spermatophyta</taxon>
        <taxon>Magnoliopsida</taxon>
        <taxon>Liliopsida</taxon>
        <taxon>Poales</taxon>
        <taxon>Poaceae</taxon>
        <taxon>BOP clade</taxon>
        <taxon>Oryzoideae</taxon>
        <taxon>Oryzeae</taxon>
        <taxon>Oryzinae</taxon>
        <taxon>Oryza</taxon>
    </lineage>
</organism>
<dbReference type="Proteomes" id="UP000006038">
    <property type="component" value="Chromosome 6"/>
</dbReference>
<dbReference type="Gramene" id="OB06G28150.1">
    <property type="protein sequence ID" value="OB06G28150.1"/>
    <property type="gene ID" value="OB06G28150"/>
</dbReference>
<reference evidence="1" key="1">
    <citation type="journal article" date="2013" name="Nat. Commun.">
        <title>Whole-genome sequencing of Oryza brachyantha reveals mechanisms underlying Oryza genome evolution.</title>
        <authorList>
            <person name="Chen J."/>
            <person name="Huang Q."/>
            <person name="Gao D."/>
            <person name="Wang J."/>
            <person name="Lang Y."/>
            <person name="Liu T."/>
            <person name="Li B."/>
            <person name="Bai Z."/>
            <person name="Luis Goicoechea J."/>
            <person name="Liang C."/>
            <person name="Chen C."/>
            <person name="Zhang W."/>
            <person name="Sun S."/>
            <person name="Liao Y."/>
            <person name="Zhang X."/>
            <person name="Yang L."/>
            <person name="Song C."/>
            <person name="Wang M."/>
            <person name="Shi J."/>
            <person name="Liu G."/>
            <person name="Liu J."/>
            <person name="Zhou H."/>
            <person name="Zhou W."/>
            <person name="Yu Q."/>
            <person name="An N."/>
            <person name="Chen Y."/>
            <person name="Cai Q."/>
            <person name="Wang B."/>
            <person name="Liu B."/>
            <person name="Min J."/>
            <person name="Huang Y."/>
            <person name="Wu H."/>
            <person name="Li Z."/>
            <person name="Zhang Y."/>
            <person name="Yin Y."/>
            <person name="Song W."/>
            <person name="Jiang J."/>
            <person name="Jackson S.A."/>
            <person name="Wing R.A."/>
            <person name="Wang J."/>
            <person name="Chen M."/>
        </authorList>
    </citation>
    <scope>NUCLEOTIDE SEQUENCE [LARGE SCALE GENOMIC DNA]</scope>
    <source>
        <strain evidence="1">cv. IRGC 101232</strain>
    </source>
</reference>
<dbReference type="HOGENOM" id="CLU_1087349_0_0_1"/>
<dbReference type="AlphaFoldDB" id="J3MFM1"/>
<name>J3MFM1_ORYBR</name>
<evidence type="ECO:0000313" key="1">
    <source>
        <dbReference type="EnsemblPlants" id="OB06G28150.1"/>
    </source>
</evidence>
<reference evidence="1" key="2">
    <citation type="submission" date="2013-04" db="UniProtKB">
        <authorList>
            <consortium name="EnsemblPlants"/>
        </authorList>
    </citation>
    <scope>IDENTIFICATION</scope>
</reference>
<dbReference type="EnsemblPlants" id="OB06G28150.1">
    <property type="protein sequence ID" value="OB06G28150.1"/>
    <property type="gene ID" value="OB06G28150"/>
</dbReference>
<accession>J3MFM1</accession>
<dbReference type="OMA" id="PYYLNIF"/>
<proteinExistence type="predicted"/>
<evidence type="ECO:0000313" key="2">
    <source>
        <dbReference type="Proteomes" id="UP000006038"/>
    </source>
</evidence>
<protein>
    <submittedName>
        <fullName evidence="1">Uncharacterized protein</fullName>
    </submittedName>
</protein>
<keyword evidence="2" id="KW-1185">Reference proteome</keyword>
<sequence>MESHRLLSHSILLREADHLCGAGAGADGRVLPVVVRFPRWTAAGLGAARLTAARPPAAGLPEQGPWVQRNDDETKVNVWKVICWSSSEALEFIKQTPPPAVGVHDVEKLKKTFEDLMQSAETESVEAYYATHMLLLNHWHLWETYSLEPVKGYNGPRLFLRDCVKFACGADGYVLYDYLNTFGLTFDSMPKDNMDRDLIAAILYVSKDTREYVGQYRKRLAALHMRRYWEADEKEKERGGRGGGSQAQRRRRHYWGLSRTWGRRHLGSYPLMVAFSDPSYHVCISSRCSALS</sequence>